<evidence type="ECO:0000256" key="2">
    <source>
        <dbReference type="ARBA" id="ARBA00023002"/>
    </source>
</evidence>
<proteinExistence type="inferred from homology"/>
<dbReference type="InterPro" id="IPR013328">
    <property type="entry name" value="6PGD_dom2"/>
</dbReference>
<evidence type="ECO:0000313" key="8">
    <source>
        <dbReference type="Proteomes" id="UP000616608"/>
    </source>
</evidence>
<gene>
    <name evidence="7" type="primary">garR</name>
    <name evidence="7" type="ORF">GCM10007425_30230</name>
</gene>
<evidence type="ECO:0000256" key="3">
    <source>
        <dbReference type="ARBA" id="ARBA00023027"/>
    </source>
</evidence>
<dbReference type="SUPFAM" id="SSF51735">
    <property type="entry name" value="NAD(P)-binding Rossmann-fold domains"/>
    <property type="match status" value="1"/>
</dbReference>
<name>A0A917LJW5_9BACI</name>
<dbReference type="GO" id="GO:0016616">
    <property type="term" value="F:oxidoreductase activity, acting on the CH-OH group of donors, NAD or NADP as acceptor"/>
    <property type="evidence" value="ECO:0007669"/>
    <property type="project" value="TreeGrafter"/>
</dbReference>
<evidence type="ECO:0000259" key="5">
    <source>
        <dbReference type="Pfam" id="PF03446"/>
    </source>
</evidence>
<dbReference type="AlphaFoldDB" id="A0A917LJW5"/>
<reference evidence="7" key="2">
    <citation type="submission" date="2020-09" db="EMBL/GenBank/DDBJ databases">
        <authorList>
            <person name="Sun Q."/>
            <person name="Zhou Y."/>
        </authorList>
    </citation>
    <scope>NUCLEOTIDE SEQUENCE</scope>
    <source>
        <strain evidence="7">CGMCC 1.15760</strain>
    </source>
</reference>
<dbReference type="RefSeq" id="WP_188615912.1">
    <property type="nucleotide sequence ID" value="NZ_BMJT01000015.1"/>
</dbReference>
<feature type="active site" evidence="4">
    <location>
        <position position="174"/>
    </location>
</feature>
<dbReference type="GO" id="GO:0051287">
    <property type="term" value="F:NAD binding"/>
    <property type="evidence" value="ECO:0007669"/>
    <property type="project" value="InterPro"/>
</dbReference>
<comment type="caution">
    <text evidence="7">The sequence shown here is derived from an EMBL/GenBank/DDBJ whole genome shotgun (WGS) entry which is preliminary data.</text>
</comment>
<evidence type="ECO:0000259" key="6">
    <source>
        <dbReference type="Pfam" id="PF14833"/>
    </source>
</evidence>
<dbReference type="PIRSF" id="PIRSF000103">
    <property type="entry name" value="HIBADH"/>
    <property type="match status" value="1"/>
</dbReference>
<dbReference type="InterPro" id="IPR008927">
    <property type="entry name" value="6-PGluconate_DH-like_C_sf"/>
</dbReference>
<keyword evidence="2" id="KW-0560">Oxidoreductase</keyword>
<dbReference type="GO" id="GO:0050661">
    <property type="term" value="F:NADP binding"/>
    <property type="evidence" value="ECO:0007669"/>
    <property type="project" value="InterPro"/>
</dbReference>
<dbReference type="EMBL" id="BMJT01000015">
    <property type="protein sequence ID" value="GGG33495.1"/>
    <property type="molecule type" value="Genomic_DNA"/>
</dbReference>
<dbReference type="InterPro" id="IPR006115">
    <property type="entry name" value="6PGDH_NADP-bd"/>
</dbReference>
<dbReference type="PANTHER" id="PTHR22981:SF7">
    <property type="entry name" value="3-HYDROXYISOBUTYRATE DEHYDROGENASE, MITOCHONDRIAL"/>
    <property type="match status" value="1"/>
</dbReference>
<keyword evidence="8" id="KW-1185">Reference proteome</keyword>
<sequence length="298" mass="32534">MTVEKLGFIGLGNMGMPMTKNLIDAGYEVYGMDVNEESLKTFEAQGGKVAQTTEELVAQTTFIMTSLPTPKIVEAIYCGEQGLIETAREGTLLIDFSTVNPSLNDELADKCNAKGLKYLGAPVSGGVIGAVQATLTIMVGGDEKAYERAKPVFDVLGQNIFLLGDRSSVGTRIKLLNNLMIGFYTKGVAEMIVLAESVGLSPDKVYEILNVSYGQSKIYTRNYAEYMKNDDFNPGFSIDLLLKDMRLAQEMAMEGKVDLTFTNQLIENYDKISKEGYGHLDISATYLATAKNAKEEGQ</sequence>
<feature type="domain" description="3-hydroxyisobutyrate dehydrogenase-like NAD-binding" evidence="6">
    <location>
        <begin position="170"/>
        <end position="285"/>
    </location>
</feature>
<dbReference type="InterPro" id="IPR015815">
    <property type="entry name" value="HIBADH-related"/>
</dbReference>
<organism evidence="7 8">
    <name type="scientific">Lysinibacillus alkalisoli</name>
    <dbReference type="NCBI Taxonomy" id="1911548"/>
    <lineage>
        <taxon>Bacteria</taxon>
        <taxon>Bacillati</taxon>
        <taxon>Bacillota</taxon>
        <taxon>Bacilli</taxon>
        <taxon>Bacillales</taxon>
        <taxon>Bacillaceae</taxon>
        <taxon>Lysinibacillus</taxon>
    </lineage>
</organism>
<keyword evidence="3" id="KW-0520">NAD</keyword>
<protein>
    <submittedName>
        <fullName evidence="7">2-hydroxy-3-oxopropionate reductase</fullName>
    </submittedName>
</protein>
<feature type="domain" description="6-phosphogluconate dehydrogenase NADP-binding" evidence="5">
    <location>
        <begin position="5"/>
        <end position="164"/>
    </location>
</feature>
<dbReference type="InterPro" id="IPR036291">
    <property type="entry name" value="NAD(P)-bd_dom_sf"/>
</dbReference>
<dbReference type="PANTHER" id="PTHR22981">
    <property type="entry name" value="3-HYDROXYISOBUTYRATE DEHYDROGENASE-RELATED"/>
    <property type="match status" value="1"/>
</dbReference>
<dbReference type="SUPFAM" id="SSF48179">
    <property type="entry name" value="6-phosphogluconate dehydrogenase C-terminal domain-like"/>
    <property type="match status" value="1"/>
</dbReference>
<evidence type="ECO:0000256" key="4">
    <source>
        <dbReference type="PIRSR" id="PIRSR000103-1"/>
    </source>
</evidence>
<dbReference type="Proteomes" id="UP000616608">
    <property type="component" value="Unassembled WGS sequence"/>
</dbReference>
<comment type="similarity">
    <text evidence="1">Belongs to the HIBADH-related family.</text>
</comment>
<reference evidence="7" key="1">
    <citation type="journal article" date="2014" name="Int. J. Syst. Evol. Microbiol.">
        <title>Complete genome sequence of Corynebacterium casei LMG S-19264T (=DSM 44701T), isolated from a smear-ripened cheese.</title>
        <authorList>
            <consortium name="US DOE Joint Genome Institute (JGI-PGF)"/>
            <person name="Walter F."/>
            <person name="Albersmeier A."/>
            <person name="Kalinowski J."/>
            <person name="Ruckert C."/>
        </authorList>
    </citation>
    <scope>NUCLEOTIDE SEQUENCE</scope>
    <source>
        <strain evidence="7">CGMCC 1.15760</strain>
    </source>
</reference>
<evidence type="ECO:0000313" key="7">
    <source>
        <dbReference type="EMBL" id="GGG33495.1"/>
    </source>
</evidence>
<dbReference type="Gene3D" id="3.40.50.720">
    <property type="entry name" value="NAD(P)-binding Rossmann-like Domain"/>
    <property type="match status" value="1"/>
</dbReference>
<dbReference type="InterPro" id="IPR029154">
    <property type="entry name" value="HIBADH-like_NADP-bd"/>
</dbReference>
<dbReference type="Pfam" id="PF03446">
    <property type="entry name" value="NAD_binding_2"/>
    <property type="match status" value="1"/>
</dbReference>
<dbReference type="Pfam" id="PF14833">
    <property type="entry name" value="NAD_binding_11"/>
    <property type="match status" value="1"/>
</dbReference>
<accession>A0A917LJW5</accession>
<dbReference type="Gene3D" id="1.10.1040.10">
    <property type="entry name" value="N-(1-d-carboxylethyl)-l-norvaline Dehydrogenase, domain 2"/>
    <property type="match status" value="1"/>
</dbReference>
<evidence type="ECO:0000256" key="1">
    <source>
        <dbReference type="ARBA" id="ARBA00009080"/>
    </source>
</evidence>